<dbReference type="Proteomes" id="UP000568751">
    <property type="component" value="Unassembled WGS sequence"/>
</dbReference>
<name>A0A853F854_9GAMM</name>
<organism evidence="2 3">
    <name type="scientific">Candidatus Thiodubiliella endoseptemdiera</name>
    <dbReference type="NCBI Taxonomy" id="2738886"/>
    <lineage>
        <taxon>Bacteria</taxon>
        <taxon>Pseudomonadati</taxon>
        <taxon>Pseudomonadota</taxon>
        <taxon>Gammaproteobacteria</taxon>
        <taxon>Candidatus Pseudothioglobaceae</taxon>
        <taxon>Candidatus Thiodubiliella</taxon>
    </lineage>
</organism>
<feature type="transmembrane region" description="Helical" evidence="1">
    <location>
        <begin position="20"/>
        <end position="50"/>
    </location>
</feature>
<gene>
    <name evidence="2" type="ORF">H0A76_08305</name>
</gene>
<dbReference type="EMBL" id="JACCHT010000002">
    <property type="protein sequence ID" value="NYT27885.1"/>
    <property type="molecule type" value="Genomic_DNA"/>
</dbReference>
<evidence type="ECO:0000256" key="1">
    <source>
        <dbReference type="SAM" id="Phobius"/>
    </source>
</evidence>
<protein>
    <recommendedName>
        <fullName evidence="4">Type IV conjugative transfer system protein TraL</fullName>
    </recommendedName>
</protein>
<evidence type="ECO:0000313" key="2">
    <source>
        <dbReference type="EMBL" id="NYT27885.1"/>
    </source>
</evidence>
<evidence type="ECO:0000313" key="3">
    <source>
        <dbReference type="Proteomes" id="UP000568751"/>
    </source>
</evidence>
<keyword evidence="1" id="KW-0812">Transmembrane</keyword>
<dbReference type="AlphaFoldDB" id="A0A853F854"/>
<reference evidence="2 3" key="1">
    <citation type="submission" date="2020-05" db="EMBL/GenBank/DDBJ databases">
        <title>Horizontal transmission and recombination maintain forever young bacterial symbiont genomes.</title>
        <authorList>
            <person name="Russell S.L."/>
            <person name="Pepper-Tunick E."/>
            <person name="Svedberg J."/>
            <person name="Byrne A."/>
            <person name="Ruelas Castillo J."/>
            <person name="Vollmers C."/>
            <person name="Beinart R.A."/>
            <person name="Corbett-Detig R."/>
        </authorList>
    </citation>
    <scope>NUCLEOTIDE SEQUENCE [LARGE SCALE GENOMIC DNA]</scope>
    <source>
        <strain evidence="2">455</strain>
    </source>
</reference>
<keyword evidence="1" id="KW-0472">Membrane</keyword>
<accession>A0A853F854</accession>
<sequence length="86" mass="9962">MKYTNELHKSHKAMGLNLDGFLFLVTMYGIVVLTTFYALFVCVPLFFIFLSEQKKANRGFIRHALYNLGLDKTQGYPPVNMVLFHQ</sequence>
<evidence type="ECO:0008006" key="4">
    <source>
        <dbReference type="Google" id="ProtNLM"/>
    </source>
</evidence>
<dbReference type="RefSeq" id="WP_369151452.1">
    <property type="nucleotide sequence ID" value="NZ_OZ156464.1"/>
</dbReference>
<keyword evidence="1" id="KW-1133">Transmembrane helix</keyword>
<proteinExistence type="predicted"/>
<comment type="caution">
    <text evidence="2">The sequence shown here is derived from an EMBL/GenBank/DDBJ whole genome shotgun (WGS) entry which is preliminary data.</text>
</comment>